<feature type="compositionally biased region" description="Basic and acidic residues" evidence="1">
    <location>
        <begin position="83"/>
        <end position="96"/>
    </location>
</feature>
<evidence type="ECO:0000313" key="3">
    <source>
        <dbReference type="Proteomes" id="UP000324897"/>
    </source>
</evidence>
<protein>
    <submittedName>
        <fullName evidence="2">Uncharacterized protein</fullName>
    </submittedName>
</protein>
<dbReference type="Proteomes" id="UP000324897">
    <property type="component" value="Chromosome 6"/>
</dbReference>
<comment type="caution">
    <text evidence="2">The sequence shown here is derived from an EMBL/GenBank/DDBJ whole genome shotgun (WGS) entry which is preliminary data.</text>
</comment>
<name>A0A5J9WQ95_9POAL</name>
<dbReference type="Gramene" id="TVU50922">
    <property type="protein sequence ID" value="TVU50922"/>
    <property type="gene ID" value="EJB05_02319"/>
</dbReference>
<dbReference type="EMBL" id="RWGY01000002">
    <property type="protein sequence ID" value="TVU50922.1"/>
    <property type="molecule type" value="Genomic_DNA"/>
</dbReference>
<reference evidence="2 3" key="1">
    <citation type="journal article" date="2019" name="Sci. Rep.">
        <title>A high-quality genome of Eragrostis curvula grass provides insights into Poaceae evolution and supports new strategies to enhance forage quality.</title>
        <authorList>
            <person name="Carballo J."/>
            <person name="Santos B.A.C.M."/>
            <person name="Zappacosta D."/>
            <person name="Garbus I."/>
            <person name="Selva J.P."/>
            <person name="Gallo C.A."/>
            <person name="Diaz A."/>
            <person name="Albertini E."/>
            <person name="Caccamo M."/>
            <person name="Echenique V."/>
        </authorList>
    </citation>
    <scope>NUCLEOTIDE SEQUENCE [LARGE SCALE GENOMIC DNA]</scope>
    <source>
        <strain evidence="3">cv. Victoria</strain>
        <tissue evidence="2">Leaf</tissue>
    </source>
</reference>
<proteinExistence type="predicted"/>
<evidence type="ECO:0000256" key="1">
    <source>
        <dbReference type="SAM" id="MobiDB-lite"/>
    </source>
</evidence>
<gene>
    <name evidence="2" type="ORF">EJB05_02319</name>
</gene>
<feature type="region of interest" description="Disordered" evidence="1">
    <location>
        <begin position="70"/>
        <end position="96"/>
    </location>
</feature>
<accession>A0A5J9WQ95</accession>
<organism evidence="2 3">
    <name type="scientific">Eragrostis curvula</name>
    <name type="common">weeping love grass</name>
    <dbReference type="NCBI Taxonomy" id="38414"/>
    <lineage>
        <taxon>Eukaryota</taxon>
        <taxon>Viridiplantae</taxon>
        <taxon>Streptophyta</taxon>
        <taxon>Embryophyta</taxon>
        <taxon>Tracheophyta</taxon>
        <taxon>Spermatophyta</taxon>
        <taxon>Magnoliopsida</taxon>
        <taxon>Liliopsida</taxon>
        <taxon>Poales</taxon>
        <taxon>Poaceae</taxon>
        <taxon>PACMAD clade</taxon>
        <taxon>Chloridoideae</taxon>
        <taxon>Eragrostideae</taxon>
        <taxon>Eragrostidinae</taxon>
        <taxon>Eragrostis</taxon>
    </lineage>
</organism>
<evidence type="ECO:0000313" key="2">
    <source>
        <dbReference type="EMBL" id="TVU50922.1"/>
    </source>
</evidence>
<sequence>MKLTRSFDEAIERREYVMCAAGDLKLVHYGKVMDETADIAAAVRLARQLEADILAYRDASARKKDENEILRRINSAEVDDEENKTSSRPADRQSGL</sequence>
<dbReference type="AlphaFoldDB" id="A0A5J9WQ95"/>
<keyword evidence="3" id="KW-1185">Reference proteome</keyword>